<dbReference type="Pfam" id="PF11392">
    <property type="entry name" value="AllH"/>
    <property type="match status" value="1"/>
</dbReference>
<accession>Q7BS95</accession>
<dbReference type="InterPro" id="IPR021530">
    <property type="entry name" value="AllH-like"/>
</dbReference>
<dbReference type="EMBL" id="AF086815">
    <property type="protein sequence ID" value="AAK00497.1"/>
    <property type="molecule type" value="Genomic_DNA"/>
</dbReference>
<reference evidence="1" key="3">
    <citation type="submission" date="2001-02" db="EMBL/GenBank/DDBJ databases">
        <title>DNA sequences of s-triazine catabolic gene regions from Enterobacter cloacae strain 99, Acidovorax avenae NRRLB-12227, and Pseudomonas huttiensis NRRLB-12228.</title>
        <authorList>
            <person name="Eaton R.W."/>
        </authorList>
    </citation>
    <scope>NUCLEOTIDE SEQUENCE</scope>
    <source>
        <strain evidence="1">NRRL B-12227</strain>
    </source>
</reference>
<name>Q7BS95_PARCI</name>
<sequence>MMTLVHTGREPHTGTVAGKPLHVMAALSADMVFMRSLSSVGFGGRVHSVFKRVINIELSGGGLFTLASCDLDNAPDTIIVDSADFSEIHVAARQRVSTVGNLMHVGPFLDVRFRDVKGWSGELPRYPADASLLRRNLHALTVYLKCAADAGGMLRLLAGGSTFEHDVSAALAARSGRLCNALLRRNIDDARIHAKSMIGLGPGLTPSGDDYLVGLFAVLNVLRSPSQTLRCECLEMIVGAEFATNAISYAALSKAATGRVRAIISELIERLMHGTENDFLAPLARVLAIGSTSGSDIVAGIVSGLRLQLEFEQTVQPTAADPK</sequence>
<evidence type="ECO:0000313" key="1">
    <source>
        <dbReference type="EMBL" id="AAK00497.1"/>
    </source>
</evidence>
<proteinExistence type="predicted"/>
<dbReference type="AlphaFoldDB" id="Q7BS95"/>
<protein>
    <submittedName>
        <fullName evidence="1">YahE/YlbG-like protein</fullName>
    </submittedName>
</protein>
<reference evidence="1" key="2">
    <citation type="journal article" date="1991" name="J. Bacteriol.">
        <title>Cloning and comparison of the DNA encoding ammelide aminohydrolase and cyanuric acid amidohydrolase from three s-triazine-degrading bacterial strains.</title>
        <authorList>
            <person name="Eaton R.W."/>
            <person name="Karns J.S."/>
        </authorList>
    </citation>
    <scope>NUCLEOTIDE SEQUENCE</scope>
    <source>
        <strain evidence="1">NRRL B-12227</strain>
    </source>
</reference>
<reference evidence="1" key="1">
    <citation type="journal article" date="1991" name="J. Bacteriol.">
        <title>Cloning and analysis of s-triazine catabolic genes from Pseudomonas sp. strain NRRLB-12227.</title>
        <authorList>
            <person name="Eaton R.W."/>
            <person name="Karns J.S."/>
        </authorList>
    </citation>
    <scope>NUCLEOTIDE SEQUENCE</scope>
    <source>
        <strain evidence="1">NRRL B-12227</strain>
    </source>
</reference>
<organism evidence="1">
    <name type="scientific">Paracidovorax citrulli</name>
    <name type="common">Acidovorax citrulli</name>
    <dbReference type="NCBI Taxonomy" id="80869"/>
    <lineage>
        <taxon>Bacteria</taxon>
        <taxon>Pseudomonadati</taxon>
        <taxon>Pseudomonadota</taxon>
        <taxon>Betaproteobacteria</taxon>
        <taxon>Burkholderiales</taxon>
        <taxon>Comamonadaceae</taxon>
        <taxon>Paracidovorax</taxon>
    </lineage>
</organism>